<accession>A0A398CBP6</accession>
<keyword evidence="1" id="KW-0732">Signal</keyword>
<dbReference type="Gene3D" id="3.30.457.10">
    <property type="entry name" value="Copper amine oxidase-like, N-terminal domain"/>
    <property type="match status" value="1"/>
</dbReference>
<sequence>MKKKWAAAAISAALFLCTGAGAYAGANLQEIKAYLNSGIKIKVDGKPVKLQDAQGNPVIPITYNNTTYLPVRAVSDALKIAVDWDGSTSTVLLGEKVDGVSIDTGEQLSIHTTLDPTFTTYNGKNYKAAITYQGNDSIVLYPKKKYQKLYLQIAAIDKDVDIEFKDSDTFRTLKETTTIKANSGLNTIEVDIGGIDTIWAGVTAKEGGTFFIPLTTSYYK</sequence>
<comment type="caution">
    <text evidence="3">The sequence shown here is derived from an EMBL/GenBank/DDBJ whole genome shotgun (WGS) entry which is preliminary data.</text>
</comment>
<dbReference type="InterPro" id="IPR036582">
    <property type="entry name" value="Mao_N_sf"/>
</dbReference>
<reference evidence="3 4" key="1">
    <citation type="submission" date="2018-09" db="EMBL/GenBank/DDBJ databases">
        <title>Cohnella cavernae sp. nov., isolated from a karst cave.</title>
        <authorList>
            <person name="Zhu H."/>
        </authorList>
    </citation>
    <scope>NUCLEOTIDE SEQUENCE [LARGE SCALE GENOMIC DNA]</scope>
    <source>
        <strain evidence="3 4">K2E09-144</strain>
    </source>
</reference>
<feature type="domain" description="Copper amine oxidase-like N-terminal" evidence="2">
    <location>
        <begin position="58"/>
        <end position="107"/>
    </location>
</feature>
<dbReference type="Proteomes" id="UP000266340">
    <property type="component" value="Unassembled WGS sequence"/>
</dbReference>
<dbReference type="InterPro" id="IPR012854">
    <property type="entry name" value="Cu_amine_oxidase-like_N"/>
</dbReference>
<dbReference type="AlphaFoldDB" id="A0A398CBP6"/>
<evidence type="ECO:0000256" key="1">
    <source>
        <dbReference type="SAM" id="SignalP"/>
    </source>
</evidence>
<dbReference type="EMBL" id="QXJM01000063">
    <property type="protein sequence ID" value="RIE00203.1"/>
    <property type="molecule type" value="Genomic_DNA"/>
</dbReference>
<gene>
    <name evidence="3" type="ORF">D3H35_29640</name>
</gene>
<dbReference type="SUPFAM" id="SSF55383">
    <property type="entry name" value="Copper amine oxidase, domain N"/>
    <property type="match status" value="1"/>
</dbReference>
<keyword evidence="4" id="KW-1185">Reference proteome</keyword>
<name>A0A398CBP6_9BACL</name>
<organism evidence="3 4">
    <name type="scientific">Cohnella faecalis</name>
    <dbReference type="NCBI Taxonomy" id="2315694"/>
    <lineage>
        <taxon>Bacteria</taxon>
        <taxon>Bacillati</taxon>
        <taxon>Bacillota</taxon>
        <taxon>Bacilli</taxon>
        <taxon>Bacillales</taxon>
        <taxon>Paenibacillaceae</taxon>
        <taxon>Cohnella</taxon>
    </lineage>
</organism>
<evidence type="ECO:0000313" key="4">
    <source>
        <dbReference type="Proteomes" id="UP000266340"/>
    </source>
</evidence>
<dbReference type="RefSeq" id="WP_119152657.1">
    <property type="nucleotide sequence ID" value="NZ_JBHSOV010000008.1"/>
</dbReference>
<protein>
    <recommendedName>
        <fullName evidence="2">Copper amine oxidase-like N-terminal domain-containing protein</fullName>
    </recommendedName>
</protein>
<feature type="chain" id="PRO_5017180533" description="Copper amine oxidase-like N-terminal domain-containing protein" evidence="1">
    <location>
        <begin position="23"/>
        <end position="220"/>
    </location>
</feature>
<evidence type="ECO:0000313" key="3">
    <source>
        <dbReference type="EMBL" id="RIE00203.1"/>
    </source>
</evidence>
<dbReference type="OrthoDB" id="337615at2"/>
<proteinExistence type="predicted"/>
<dbReference type="Pfam" id="PF07833">
    <property type="entry name" value="Cu_amine_oxidN1"/>
    <property type="match status" value="1"/>
</dbReference>
<evidence type="ECO:0000259" key="2">
    <source>
        <dbReference type="Pfam" id="PF07833"/>
    </source>
</evidence>
<feature type="signal peptide" evidence="1">
    <location>
        <begin position="1"/>
        <end position="22"/>
    </location>
</feature>